<comment type="caution">
    <text evidence="1">The sequence shown here is derived from an EMBL/GenBank/DDBJ whole genome shotgun (WGS) entry which is preliminary data.</text>
</comment>
<gene>
    <name evidence="1" type="ORF">IAC80_07655</name>
</gene>
<dbReference type="Pfam" id="PF14486">
    <property type="entry name" value="DUF4432"/>
    <property type="match status" value="1"/>
</dbReference>
<dbReference type="InterPro" id="IPR014718">
    <property type="entry name" value="GH-type_carb-bd"/>
</dbReference>
<evidence type="ECO:0000313" key="1">
    <source>
        <dbReference type="EMBL" id="HIV23803.1"/>
    </source>
</evidence>
<accession>A0A9D1T9A7</accession>
<reference evidence="1" key="1">
    <citation type="submission" date="2020-10" db="EMBL/GenBank/DDBJ databases">
        <authorList>
            <person name="Gilroy R."/>
        </authorList>
    </citation>
    <scope>NUCLEOTIDE SEQUENCE</scope>
    <source>
        <strain evidence="1">ChiBcec6-7307</strain>
    </source>
</reference>
<dbReference type="CDD" id="cd09023">
    <property type="entry name" value="Aldose_epim_Ec_c4013"/>
    <property type="match status" value="1"/>
</dbReference>
<dbReference type="GO" id="GO:0030246">
    <property type="term" value="F:carbohydrate binding"/>
    <property type="evidence" value="ECO:0007669"/>
    <property type="project" value="InterPro"/>
</dbReference>
<dbReference type="AlphaFoldDB" id="A0A9D1T9A7"/>
<dbReference type="Gene3D" id="2.70.98.10">
    <property type="match status" value="1"/>
</dbReference>
<dbReference type="Proteomes" id="UP000886889">
    <property type="component" value="Unassembled WGS sequence"/>
</dbReference>
<sequence length="351" mass="40038">MKDKRELLKYMGSMQQEAYVRPVTFQEGRAEGLRAYEVKNGCMTYQVLADKCLDVSGLSYKGINMTFLSKPGLQGRGHYDTNGDEAIRSIMGGLFFTSGLENICAPCRIDGVDYPMHGRIRTTPGEHLQADACWEDGEYRLRVAGEMREAALFGENMVLRREISSTYGEKTITVTDEIENESYREEPLMILYHINMGYPFLDENTRLYIPTRSVTARDKDGEGHEVEYDRMDPPRDNEPEYVFIHDLKTDGEGNTQILVVNEPLGLGLRLSYNTRYLPYFMEWKSTASGDYVIGLEPSNSSVYGRPYHEERGTVHRLAPFEKETNVLRFTVLDGKEEISAAVSAFEDTYHL</sequence>
<protein>
    <submittedName>
        <fullName evidence="1">Aldose 1-epimerase family protein</fullName>
    </submittedName>
</protein>
<organism evidence="1 2">
    <name type="scientific">Candidatus Merdiplasma excrementigallinarum</name>
    <dbReference type="NCBI Taxonomy" id="2840864"/>
    <lineage>
        <taxon>Bacteria</taxon>
        <taxon>Bacillati</taxon>
        <taxon>Bacillota</taxon>
        <taxon>Clostridia</taxon>
        <taxon>Lachnospirales</taxon>
        <taxon>Lachnospiraceae</taxon>
        <taxon>Lachnospiraceae incertae sedis</taxon>
        <taxon>Candidatus Merdiplasma</taxon>
    </lineage>
</organism>
<dbReference type="InterPro" id="IPR027839">
    <property type="entry name" value="DUF4432"/>
</dbReference>
<name>A0A9D1T9A7_9FIRM</name>
<reference evidence="1" key="2">
    <citation type="journal article" date="2021" name="PeerJ">
        <title>Extensive microbial diversity within the chicken gut microbiome revealed by metagenomics and culture.</title>
        <authorList>
            <person name="Gilroy R."/>
            <person name="Ravi A."/>
            <person name="Getino M."/>
            <person name="Pursley I."/>
            <person name="Horton D.L."/>
            <person name="Alikhan N.F."/>
            <person name="Baker D."/>
            <person name="Gharbi K."/>
            <person name="Hall N."/>
            <person name="Watson M."/>
            <person name="Adriaenssens E.M."/>
            <person name="Foster-Nyarko E."/>
            <person name="Jarju S."/>
            <person name="Secka A."/>
            <person name="Antonio M."/>
            <person name="Oren A."/>
            <person name="Chaudhuri R.R."/>
            <person name="La Ragione R."/>
            <person name="Hildebrand F."/>
            <person name="Pallen M.J."/>
        </authorList>
    </citation>
    <scope>NUCLEOTIDE SEQUENCE</scope>
    <source>
        <strain evidence="1">ChiBcec6-7307</strain>
    </source>
</reference>
<dbReference type="EMBL" id="DVOS01000062">
    <property type="protein sequence ID" value="HIV23803.1"/>
    <property type="molecule type" value="Genomic_DNA"/>
</dbReference>
<evidence type="ECO:0000313" key="2">
    <source>
        <dbReference type="Proteomes" id="UP000886889"/>
    </source>
</evidence>
<proteinExistence type="predicted"/>